<accession>A0A8H6K4V3</accession>
<evidence type="ECO:0000313" key="1">
    <source>
        <dbReference type="EMBL" id="KAF6825087.1"/>
    </source>
</evidence>
<evidence type="ECO:0000313" key="2">
    <source>
        <dbReference type="Proteomes" id="UP000639643"/>
    </source>
</evidence>
<name>A0A8H6K4V3_9PEZI</name>
<gene>
    <name evidence="1" type="ORF">CMUS01_09961</name>
</gene>
<dbReference type="AlphaFoldDB" id="A0A8H6K4V3"/>
<dbReference type="EMBL" id="WIGM01000442">
    <property type="protein sequence ID" value="KAF6825087.1"/>
    <property type="molecule type" value="Genomic_DNA"/>
</dbReference>
<proteinExistence type="predicted"/>
<reference evidence="1" key="1">
    <citation type="journal article" date="2020" name="Phytopathology">
        <title>Genome Sequence Resources of Colletotrichum truncatum, C. plurivorum, C. musicola, and C. sojae: Four Species Pathogenic to Soybean (Glycine max).</title>
        <authorList>
            <person name="Rogerio F."/>
            <person name="Boufleur T.R."/>
            <person name="Ciampi-Guillardi M."/>
            <person name="Sukno S.A."/>
            <person name="Thon M.R."/>
            <person name="Massola Junior N.S."/>
            <person name="Baroncelli R."/>
        </authorList>
    </citation>
    <scope>NUCLEOTIDE SEQUENCE</scope>
    <source>
        <strain evidence="1">LFN0074</strain>
    </source>
</reference>
<organism evidence="1 2">
    <name type="scientific">Colletotrichum musicola</name>
    <dbReference type="NCBI Taxonomy" id="2175873"/>
    <lineage>
        <taxon>Eukaryota</taxon>
        <taxon>Fungi</taxon>
        <taxon>Dikarya</taxon>
        <taxon>Ascomycota</taxon>
        <taxon>Pezizomycotina</taxon>
        <taxon>Sordariomycetes</taxon>
        <taxon>Hypocreomycetidae</taxon>
        <taxon>Glomerellales</taxon>
        <taxon>Glomerellaceae</taxon>
        <taxon>Colletotrichum</taxon>
        <taxon>Colletotrichum orchidearum species complex</taxon>
    </lineage>
</organism>
<dbReference type="Proteomes" id="UP000639643">
    <property type="component" value="Unassembled WGS sequence"/>
</dbReference>
<keyword evidence="2" id="KW-1185">Reference proteome</keyword>
<comment type="caution">
    <text evidence="1">The sequence shown here is derived from an EMBL/GenBank/DDBJ whole genome shotgun (WGS) entry which is preliminary data.</text>
</comment>
<sequence length="135" mass="14790">MQFMLRVLASLGEKKPAVAVKVEHAPATPGSRLATDWYTTYSLSEWSRAHSVLLSSKSGRSRDAWKIPLSAWRERASDDANGLADPRAQPLNLKPPPLDVLGLPVVREPHTTAYATPTLELLHICTENPKRGAPS</sequence>
<protein>
    <submittedName>
        <fullName evidence="1">Uncharacterized protein</fullName>
    </submittedName>
</protein>